<dbReference type="AlphaFoldDB" id="A0A368GQP9"/>
<dbReference type="Proteomes" id="UP000252519">
    <property type="component" value="Unassembled WGS sequence"/>
</dbReference>
<evidence type="ECO:0000256" key="2">
    <source>
        <dbReference type="SAM" id="Phobius"/>
    </source>
</evidence>
<feature type="transmembrane region" description="Helical" evidence="2">
    <location>
        <begin position="40"/>
        <end position="64"/>
    </location>
</feature>
<keyword evidence="2" id="KW-1133">Transmembrane helix</keyword>
<feature type="transmembrane region" description="Helical" evidence="2">
    <location>
        <begin position="7"/>
        <end position="34"/>
    </location>
</feature>
<evidence type="ECO:0000256" key="1">
    <source>
        <dbReference type="SAM" id="MobiDB-lite"/>
    </source>
</evidence>
<evidence type="ECO:0000313" key="4">
    <source>
        <dbReference type="Proteomes" id="UP000252519"/>
    </source>
</evidence>
<sequence>MHLESSIYFYLAVRVLCVVNCLVMLFCVALSSGWTSRLPAIVGLIFNLISLLFVGAAIATLFVWDLAQMSLPKRSLFMLVFMLTSVITGAMFFIVPGTCDSYNQYGCFETYYSGAYTVAGAFAFISVAFGLVDLALNFIFYFRKNSVVPATPPDRGYPYPQERVVSPTPSILKKKEASIPSSEE</sequence>
<keyword evidence="2" id="KW-0472">Membrane</keyword>
<organism evidence="3 4">
    <name type="scientific">Ancylostoma caninum</name>
    <name type="common">Dog hookworm</name>
    <dbReference type="NCBI Taxonomy" id="29170"/>
    <lineage>
        <taxon>Eukaryota</taxon>
        <taxon>Metazoa</taxon>
        <taxon>Ecdysozoa</taxon>
        <taxon>Nematoda</taxon>
        <taxon>Chromadorea</taxon>
        <taxon>Rhabditida</taxon>
        <taxon>Rhabditina</taxon>
        <taxon>Rhabditomorpha</taxon>
        <taxon>Strongyloidea</taxon>
        <taxon>Ancylostomatidae</taxon>
        <taxon>Ancylostomatinae</taxon>
        <taxon>Ancylostoma</taxon>
    </lineage>
</organism>
<evidence type="ECO:0008006" key="5">
    <source>
        <dbReference type="Google" id="ProtNLM"/>
    </source>
</evidence>
<protein>
    <recommendedName>
        <fullName evidence="5">MARVEL domain-containing protein</fullName>
    </recommendedName>
</protein>
<feature type="transmembrane region" description="Helical" evidence="2">
    <location>
        <begin position="115"/>
        <end position="136"/>
    </location>
</feature>
<dbReference type="EMBL" id="JOJR01000075">
    <property type="protein sequence ID" value="RCN46686.1"/>
    <property type="molecule type" value="Genomic_DNA"/>
</dbReference>
<comment type="caution">
    <text evidence="3">The sequence shown here is derived from an EMBL/GenBank/DDBJ whole genome shotgun (WGS) entry which is preliminary data.</text>
</comment>
<name>A0A368GQP9_ANCCA</name>
<reference evidence="3 4" key="1">
    <citation type="submission" date="2014-10" db="EMBL/GenBank/DDBJ databases">
        <title>Draft genome of the hookworm Ancylostoma caninum.</title>
        <authorList>
            <person name="Mitreva M."/>
        </authorList>
    </citation>
    <scope>NUCLEOTIDE SEQUENCE [LARGE SCALE GENOMIC DNA]</scope>
    <source>
        <strain evidence="3 4">Baltimore</strain>
    </source>
</reference>
<proteinExistence type="predicted"/>
<gene>
    <name evidence="3" type="ORF">ANCCAN_07315</name>
</gene>
<keyword evidence="4" id="KW-1185">Reference proteome</keyword>
<keyword evidence="2" id="KW-0812">Transmembrane</keyword>
<feature type="region of interest" description="Disordered" evidence="1">
    <location>
        <begin position="157"/>
        <end position="184"/>
    </location>
</feature>
<dbReference type="OrthoDB" id="5858019at2759"/>
<evidence type="ECO:0000313" key="3">
    <source>
        <dbReference type="EMBL" id="RCN46686.1"/>
    </source>
</evidence>
<feature type="transmembrane region" description="Helical" evidence="2">
    <location>
        <begin position="76"/>
        <end position="95"/>
    </location>
</feature>
<accession>A0A368GQP9</accession>